<dbReference type="GeneID" id="90071211"/>
<dbReference type="AlphaFoldDB" id="A0AAV5QF06"/>
<dbReference type="EMBL" id="BTFZ01000001">
    <property type="protein sequence ID" value="GMM33232.1"/>
    <property type="molecule type" value="Genomic_DNA"/>
</dbReference>
<evidence type="ECO:0008006" key="3">
    <source>
        <dbReference type="Google" id="ProtNLM"/>
    </source>
</evidence>
<evidence type="ECO:0000313" key="1">
    <source>
        <dbReference type="EMBL" id="GMM33232.1"/>
    </source>
</evidence>
<gene>
    <name evidence="1" type="ORF">DASC09_005570</name>
</gene>
<comment type="caution">
    <text evidence="1">The sequence shown here is derived from an EMBL/GenBank/DDBJ whole genome shotgun (WGS) entry which is preliminary data.</text>
</comment>
<name>A0AAV5QF06_9ASCO</name>
<sequence>MGKTINQPEEVTSYLSQLLNGKRVIDHKIKEIPNPENTISCTACGKERYESHAFLRIEICLNRRG</sequence>
<dbReference type="RefSeq" id="XP_064850232.1">
    <property type="nucleotide sequence ID" value="XM_064994160.1"/>
</dbReference>
<evidence type="ECO:0000313" key="2">
    <source>
        <dbReference type="Proteomes" id="UP001360560"/>
    </source>
</evidence>
<keyword evidence="2" id="KW-1185">Reference proteome</keyword>
<organism evidence="1 2">
    <name type="scientific">Saccharomycopsis crataegensis</name>
    <dbReference type="NCBI Taxonomy" id="43959"/>
    <lineage>
        <taxon>Eukaryota</taxon>
        <taxon>Fungi</taxon>
        <taxon>Dikarya</taxon>
        <taxon>Ascomycota</taxon>
        <taxon>Saccharomycotina</taxon>
        <taxon>Saccharomycetes</taxon>
        <taxon>Saccharomycopsidaceae</taxon>
        <taxon>Saccharomycopsis</taxon>
    </lineage>
</organism>
<protein>
    <recommendedName>
        <fullName evidence="3">Transposase</fullName>
    </recommendedName>
</protein>
<accession>A0AAV5QF06</accession>
<proteinExistence type="predicted"/>
<reference evidence="1 2" key="1">
    <citation type="journal article" date="2023" name="Elife">
        <title>Identification of key yeast species and microbe-microbe interactions impacting larval growth of Drosophila in the wild.</title>
        <authorList>
            <person name="Mure A."/>
            <person name="Sugiura Y."/>
            <person name="Maeda R."/>
            <person name="Honda K."/>
            <person name="Sakurai N."/>
            <person name="Takahashi Y."/>
            <person name="Watada M."/>
            <person name="Katoh T."/>
            <person name="Gotoh A."/>
            <person name="Gotoh Y."/>
            <person name="Taniguchi I."/>
            <person name="Nakamura K."/>
            <person name="Hayashi T."/>
            <person name="Katayama T."/>
            <person name="Uemura T."/>
            <person name="Hattori Y."/>
        </authorList>
    </citation>
    <scope>NUCLEOTIDE SEQUENCE [LARGE SCALE GENOMIC DNA]</scope>
    <source>
        <strain evidence="1 2">SC-9</strain>
    </source>
</reference>
<dbReference type="Proteomes" id="UP001360560">
    <property type="component" value="Unassembled WGS sequence"/>
</dbReference>